<dbReference type="HOGENOM" id="CLU_1089821_0_0_1"/>
<dbReference type="GeneID" id="25413679"/>
<proteinExistence type="predicted"/>
<dbReference type="RefSeq" id="XP_013426688.1">
    <property type="nucleotide sequence ID" value="XM_013571234.1"/>
</dbReference>
<protein>
    <submittedName>
        <fullName evidence="2">Uncharacterized protein</fullName>
    </submittedName>
</protein>
<name>A0A074WRJ6_9PEZI</name>
<sequence length="255" mass="27991">MTGRQHCMPGVRGLMATSGSQVGPKEEAGGLDMEVESLMNMRCSCIPRNFSEAFAIAKPNLPQLSGRDDSHLVDKLEWSIILDLVNNNHGGRTARVLVGLTERRGSDILTPFERSINASFLPVLTHTSASHSLISIAEHPPHSSSLSREILSSITVVTADYVKHSLVMIQLLSLSAPLRNFFELELLAVYILPYQTTADNLSSLNIARIMGNIAHIIHDIARFVKYKGRLSYDAHFASRAPIDLSLIDVSQFSGD</sequence>
<dbReference type="EMBL" id="KL584711">
    <property type="protein sequence ID" value="KEQ72327.1"/>
    <property type="molecule type" value="Genomic_DNA"/>
</dbReference>
<evidence type="ECO:0000313" key="3">
    <source>
        <dbReference type="Proteomes" id="UP000027730"/>
    </source>
</evidence>
<reference evidence="2 3" key="1">
    <citation type="journal article" date="2014" name="BMC Genomics">
        <title>Genome sequencing of four Aureobasidium pullulans varieties: biotechnological potential, stress tolerance, and description of new species.</title>
        <authorList>
            <person name="Gostin Ar C."/>
            <person name="Ohm R.A."/>
            <person name="Kogej T."/>
            <person name="Sonjak S."/>
            <person name="Turk M."/>
            <person name="Zajc J."/>
            <person name="Zalar P."/>
            <person name="Grube M."/>
            <person name="Sun H."/>
            <person name="Han J."/>
            <person name="Sharma A."/>
            <person name="Chiniquy J."/>
            <person name="Ngan C.Y."/>
            <person name="Lipzen A."/>
            <person name="Barry K."/>
            <person name="Grigoriev I.V."/>
            <person name="Gunde-Cimerman N."/>
        </authorList>
    </citation>
    <scope>NUCLEOTIDE SEQUENCE [LARGE SCALE GENOMIC DNA]</scope>
    <source>
        <strain evidence="2 3">CBS 147.97</strain>
    </source>
</reference>
<feature type="region of interest" description="Disordered" evidence="1">
    <location>
        <begin position="1"/>
        <end position="26"/>
    </location>
</feature>
<evidence type="ECO:0000256" key="1">
    <source>
        <dbReference type="SAM" id="MobiDB-lite"/>
    </source>
</evidence>
<dbReference type="AlphaFoldDB" id="A0A074WRJ6"/>
<evidence type="ECO:0000313" key="2">
    <source>
        <dbReference type="EMBL" id="KEQ72327.1"/>
    </source>
</evidence>
<accession>A0A074WRJ6</accession>
<gene>
    <name evidence="2" type="ORF">M436DRAFT_64342</name>
</gene>
<dbReference type="Proteomes" id="UP000027730">
    <property type="component" value="Unassembled WGS sequence"/>
</dbReference>
<organism evidence="2 3">
    <name type="scientific">Aureobasidium namibiae CBS 147.97</name>
    <dbReference type="NCBI Taxonomy" id="1043004"/>
    <lineage>
        <taxon>Eukaryota</taxon>
        <taxon>Fungi</taxon>
        <taxon>Dikarya</taxon>
        <taxon>Ascomycota</taxon>
        <taxon>Pezizomycotina</taxon>
        <taxon>Dothideomycetes</taxon>
        <taxon>Dothideomycetidae</taxon>
        <taxon>Dothideales</taxon>
        <taxon>Saccotheciaceae</taxon>
        <taxon>Aureobasidium</taxon>
    </lineage>
</organism>
<keyword evidence="3" id="KW-1185">Reference proteome</keyword>